<proteinExistence type="predicted"/>
<dbReference type="InterPro" id="IPR053006">
    <property type="entry name" value="Meiosis_regulatory"/>
</dbReference>
<dbReference type="Pfam" id="PF10544">
    <property type="entry name" value="T5orf172"/>
    <property type="match status" value="1"/>
</dbReference>
<evidence type="ECO:0000259" key="2">
    <source>
        <dbReference type="SMART" id="SM00974"/>
    </source>
</evidence>
<feature type="region of interest" description="Disordered" evidence="1">
    <location>
        <begin position="258"/>
        <end position="279"/>
    </location>
</feature>
<feature type="compositionally biased region" description="Basic residues" evidence="1">
    <location>
        <begin position="106"/>
        <end position="115"/>
    </location>
</feature>
<dbReference type="AlphaFoldDB" id="A0A2J6PMD5"/>
<evidence type="ECO:0000256" key="1">
    <source>
        <dbReference type="SAM" id="MobiDB-lite"/>
    </source>
</evidence>
<dbReference type="EMBL" id="KZ613515">
    <property type="protein sequence ID" value="PMD15184.1"/>
    <property type="molecule type" value="Genomic_DNA"/>
</dbReference>
<dbReference type="PANTHER" id="PTHR28094:SF2">
    <property type="entry name" value="BACTERIOPHAGE T5 ORF172 DNA-BINDING DOMAIN-CONTAINING PROTEIN"/>
    <property type="match status" value="1"/>
</dbReference>
<dbReference type="Proteomes" id="UP000235672">
    <property type="component" value="Unassembled WGS sequence"/>
</dbReference>
<reference evidence="3 4" key="1">
    <citation type="submission" date="2016-05" db="EMBL/GenBank/DDBJ databases">
        <title>A degradative enzymes factory behind the ericoid mycorrhizal symbiosis.</title>
        <authorList>
            <consortium name="DOE Joint Genome Institute"/>
            <person name="Martino E."/>
            <person name="Morin E."/>
            <person name="Grelet G."/>
            <person name="Kuo A."/>
            <person name="Kohler A."/>
            <person name="Daghino S."/>
            <person name="Barry K."/>
            <person name="Choi C."/>
            <person name="Cichocki N."/>
            <person name="Clum A."/>
            <person name="Copeland A."/>
            <person name="Hainaut M."/>
            <person name="Haridas S."/>
            <person name="Labutti K."/>
            <person name="Lindquist E."/>
            <person name="Lipzen A."/>
            <person name="Khouja H.-R."/>
            <person name="Murat C."/>
            <person name="Ohm R."/>
            <person name="Olson A."/>
            <person name="Spatafora J."/>
            <person name="Veneault-Fourrey C."/>
            <person name="Henrissat B."/>
            <person name="Grigoriev I."/>
            <person name="Martin F."/>
            <person name="Perotto S."/>
        </authorList>
    </citation>
    <scope>NUCLEOTIDE SEQUENCE [LARGE SCALE GENOMIC DNA]</scope>
    <source>
        <strain evidence="3 4">UAMH 7357</strain>
    </source>
</reference>
<dbReference type="SMART" id="SM00974">
    <property type="entry name" value="T5orf172"/>
    <property type="match status" value="1"/>
</dbReference>
<feature type="region of interest" description="Disordered" evidence="1">
    <location>
        <begin position="104"/>
        <end position="143"/>
    </location>
</feature>
<organism evidence="3 4">
    <name type="scientific">Hyaloscypha hepaticicola</name>
    <dbReference type="NCBI Taxonomy" id="2082293"/>
    <lineage>
        <taxon>Eukaryota</taxon>
        <taxon>Fungi</taxon>
        <taxon>Dikarya</taxon>
        <taxon>Ascomycota</taxon>
        <taxon>Pezizomycotina</taxon>
        <taxon>Leotiomycetes</taxon>
        <taxon>Helotiales</taxon>
        <taxon>Hyaloscyphaceae</taxon>
        <taxon>Hyaloscypha</taxon>
    </lineage>
</organism>
<dbReference type="STRING" id="1745343.A0A2J6PMD5"/>
<protein>
    <submittedName>
        <fullName evidence="3">DUF1766-domain-containing protein</fullName>
    </submittedName>
</protein>
<dbReference type="OrthoDB" id="2417614at2759"/>
<dbReference type="InterPro" id="IPR018306">
    <property type="entry name" value="Phage_T5_Orf172_DNA-bd"/>
</dbReference>
<feature type="region of interest" description="Disordered" evidence="1">
    <location>
        <begin position="1"/>
        <end position="57"/>
    </location>
</feature>
<feature type="compositionally biased region" description="Low complexity" evidence="1">
    <location>
        <begin position="39"/>
        <end position="56"/>
    </location>
</feature>
<feature type="compositionally biased region" description="Polar residues" evidence="1">
    <location>
        <begin position="18"/>
        <end position="31"/>
    </location>
</feature>
<keyword evidence="4" id="KW-1185">Reference proteome</keyword>
<sequence>MPYIPHTPESLLPRSDSKNPSATCRGLTSNGRPCRRAISKSPQSSPGRSPRCSPSPEAFCWQHKDQADAHLAASPKGLKSADVRERTSIDTLVDRFGLLEVEQKRERKRKQKQQRKPVPVYDTEKVSQIDHVPHRSKARPKPRSNLGLSCCIGVADESRWAARPVNHKPSRRTTASIPSKQREKLPGAVQQELTSKRPTMVRDPSSRTGEFLSLIPKSASPQITAQLLAELAKPVSDADDEGYIYMFWLTPDSIPAPPPDDTASSLLAPPSRPVPGQRRTSDVLNTFASKIPDKGDKKMILLKIGRAQNVQRRLNQWTRQCGYNLSLIRYYPYHPTTLSDTNINELPRTPRKVRNAHKVERLIHIELNEMRQGKGEKCAVCGREHREWFEVEGSKEGVRAVDEIVRRWVGWCEREGGAGS</sequence>
<dbReference type="PANTHER" id="PTHR28094">
    <property type="entry name" value="MEIOTICALLY UP-REGULATED GENE 113 PROTEIN"/>
    <property type="match status" value="1"/>
</dbReference>
<name>A0A2J6PMD5_9HELO</name>
<feature type="region of interest" description="Disordered" evidence="1">
    <location>
        <begin position="162"/>
        <end position="207"/>
    </location>
</feature>
<evidence type="ECO:0000313" key="4">
    <source>
        <dbReference type="Proteomes" id="UP000235672"/>
    </source>
</evidence>
<feature type="domain" description="Bacteriophage T5 Orf172 DNA-binding" evidence="2">
    <location>
        <begin position="296"/>
        <end position="408"/>
    </location>
</feature>
<evidence type="ECO:0000313" key="3">
    <source>
        <dbReference type="EMBL" id="PMD15184.1"/>
    </source>
</evidence>
<accession>A0A2J6PMD5</accession>
<gene>
    <name evidence="3" type="ORF">NA56DRAFT_352949</name>
</gene>
<feature type="compositionally biased region" description="Basic and acidic residues" evidence="1">
    <location>
        <begin position="122"/>
        <end position="133"/>
    </location>
</feature>